<proteinExistence type="predicted"/>
<dbReference type="AlphaFoldDB" id="A0AAE1A200"/>
<dbReference type="EMBL" id="JAWDGP010002824">
    <property type="protein sequence ID" value="KAK3779605.1"/>
    <property type="molecule type" value="Genomic_DNA"/>
</dbReference>
<sequence>MTHWRHSKVGQERYTALFVADTTPGLQPFNKYHNVGEPGRDRNRVQHQRRGPACSGNRVSAECSSIRPAGKRVAVQESDMETRPKHWLHGSSQWFELAPSSSRLAISILDSNCAALTHEASDEASEPVRCCNELDGVFN</sequence>
<evidence type="ECO:0000313" key="2">
    <source>
        <dbReference type="EMBL" id="KAK3779605.1"/>
    </source>
</evidence>
<feature type="region of interest" description="Disordered" evidence="1">
    <location>
        <begin position="35"/>
        <end position="59"/>
    </location>
</feature>
<dbReference type="Proteomes" id="UP001283361">
    <property type="component" value="Unassembled WGS sequence"/>
</dbReference>
<keyword evidence="3" id="KW-1185">Reference proteome</keyword>
<comment type="caution">
    <text evidence="2">The sequence shown here is derived from an EMBL/GenBank/DDBJ whole genome shotgun (WGS) entry which is preliminary data.</text>
</comment>
<gene>
    <name evidence="2" type="ORF">RRG08_045350</name>
</gene>
<protein>
    <submittedName>
        <fullName evidence="2">Uncharacterized protein</fullName>
    </submittedName>
</protein>
<reference evidence="2" key="1">
    <citation type="journal article" date="2023" name="G3 (Bethesda)">
        <title>A reference genome for the long-term kleptoplast-retaining sea slug Elysia crispata morphotype clarki.</title>
        <authorList>
            <person name="Eastman K.E."/>
            <person name="Pendleton A.L."/>
            <person name="Shaikh M.A."/>
            <person name="Suttiyut T."/>
            <person name="Ogas R."/>
            <person name="Tomko P."/>
            <person name="Gavelis G."/>
            <person name="Widhalm J.R."/>
            <person name="Wisecaver J.H."/>
        </authorList>
    </citation>
    <scope>NUCLEOTIDE SEQUENCE</scope>
    <source>
        <strain evidence="2">ECLA1</strain>
    </source>
</reference>
<accession>A0AAE1A200</accession>
<organism evidence="2 3">
    <name type="scientific">Elysia crispata</name>
    <name type="common">lettuce slug</name>
    <dbReference type="NCBI Taxonomy" id="231223"/>
    <lineage>
        <taxon>Eukaryota</taxon>
        <taxon>Metazoa</taxon>
        <taxon>Spiralia</taxon>
        <taxon>Lophotrochozoa</taxon>
        <taxon>Mollusca</taxon>
        <taxon>Gastropoda</taxon>
        <taxon>Heterobranchia</taxon>
        <taxon>Euthyneura</taxon>
        <taxon>Panpulmonata</taxon>
        <taxon>Sacoglossa</taxon>
        <taxon>Placobranchoidea</taxon>
        <taxon>Plakobranchidae</taxon>
        <taxon>Elysia</taxon>
    </lineage>
</organism>
<name>A0AAE1A200_9GAST</name>
<evidence type="ECO:0000256" key="1">
    <source>
        <dbReference type="SAM" id="MobiDB-lite"/>
    </source>
</evidence>
<evidence type="ECO:0000313" key="3">
    <source>
        <dbReference type="Proteomes" id="UP001283361"/>
    </source>
</evidence>